<dbReference type="AlphaFoldDB" id="A0A516V2F1"/>
<evidence type="ECO:0000313" key="2">
    <source>
        <dbReference type="EMBL" id="QDQ72696.1"/>
    </source>
</evidence>
<dbReference type="EMBL" id="CP041742">
    <property type="protein sequence ID" value="QDQ72696.1"/>
    <property type="molecule type" value="Genomic_DNA"/>
</dbReference>
<proteinExistence type="predicted"/>
<reference evidence="2 3" key="1">
    <citation type="submission" date="2019-07" db="EMBL/GenBank/DDBJ databases">
        <title>Lysobacter weifangensis sp. nov., isolated from bensulfuron-methyl contaminated farmland soil.</title>
        <authorList>
            <person name="Zhao H."/>
        </authorList>
    </citation>
    <scope>NUCLEOTIDE SEQUENCE [LARGE SCALE GENOMIC DNA]</scope>
    <source>
        <strain evidence="2 3">CC-Bw-6</strain>
    </source>
</reference>
<gene>
    <name evidence="2" type="ORF">FNZ56_01800</name>
</gene>
<evidence type="ECO:0000313" key="3">
    <source>
        <dbReference type="Proteomes" id="UP000315891"/>
    </source>
</evidence>
<feature type="signal peptide" evidence="1">
    <location>
        <begin position="1"/>
        <end position="19"/>
    </location>
</feature>
<name>A0A516V2F1_9GAMM</name>
<protein>
    <submittedName>
        <fullName evidence="2">Uncharacterized protein</fullName>
    </submittedName>
</protein>
<dbReference type="RefSeq" id="WP_143878211.1">
    <property type="nucleotide sequence ID" value="NZ_BAABLZ010000002.1"/>
</dbReference>
<keyword evidence="3" id="KW-1185">Reference proteome</keyword>
<dbReference type="Proteomes" id="UP000315891">
    <property type="component" value="Chromosome"/>
</dbReference>
<accession>A0A516V2F1</accession>
<dbReference type="OrthoDB" id="5957597at2"/>
<sequence length="96" mass="10458">MTRTLLLALLLAVAVPAHAGLFGKSPEQAATEAEREQLPAVTIWVDATWGFRKSGAANDLSAAHKAFYAHGYHVVGVQPYIENGDLQGFFVTYEKR</sequence>
<feature type="chain" id="PRO_5021931094" evidence="1">
    <location>
        <begin position="20"/>
        <end position="96"/>
    </location>
</feature>
<evidence type="ECO:0000256" key="1">
    <source>
        <dbReference type="SAM" id="SignalP"/>
    </source>
</evidence>
<keyword evidence="1" id="KW-0732">Signal</keyword>
<organism evidence="2 3">
    <name type="scientific">Pseudoluteimonas lycopersici</name>
    <dbReference type="NCBI Taxonomy" id="1324796"/>
    <lineage>
        <taxon>Bacteria</taxon>
        <taxon>Pseudomonadati</taxon>
        <taxon>Pseudomonadota</taxon>
        <taxon>Gammaproteobacteria</taxon>
        <taxon>Lysobacterales</taxon>
        <taxon>Lysobacteraceae</taxon>
        <taxon>Pseudoluteimonas</taxon>
    </lineage>
</organism>